<dbReference type="EMBL" id="JANBTX010000004">
    <property type="protein sequence ID" value="KAJ2691064.1"/>
    <property type="molecule type" value="Genomic_DNA"/>
</dbReference>
<evidence type="ECO:0000313" key="2">
    <source>
        <dbReference type="Proteomes" id="UP001151516"/>
    </source>
</evidence>
<accession>A0A9W8GSH7</accession>
<evidence type="ECO:0000313" key="1">
    <source>
        <dbReference type="EMBL" id="KAJ2691064.1"/>
    </source>
</evidence>
<dbReference type="OrthoDB" id="5516797at2759"/>
<dbReference type="AlphaFoldDB" id="A0A9W8GSH7"/>
<protein>
    <submittedName>
        <fullName evidence="1">Uncharacterized protein</fullName>
    </submittedName>
</protein>
<sequence>MLIQGDGDKERAVSFRERYGWLVPEVAAALERLRDVPIDIAPVWADIDELREQYK</sequence>
<dbReference type="Proteomes" id="UP001151516">
    <property type="component" value="Unassembled WGS sequence"/>
</dbReference>
<name>A0A9W8GSH7_9FUNG</name>
<keyword evidence="2" id="KW-1185">Reference proteome</keyword>
<gene>
    <name evidence="1" type="ORF">IWW39_000272</name>
</gene>
<comment type="caution">
    <text evidence="1">The sequence shown here is derived from an EMBL/GenBank/DDBJ whole genome shotgun (WGS) entry which is preliminary data.</text>
</comment>
<reference evidence="1" key="1">
    <citation type="submission" date="2022-07" db="EMBL/GenBank/DDBJ databases">
        <title>Phylogenomic reconstructions and comparative analyses of Kickxellomycotina fungi.</title>
        <authorList>
            <person name="Reynolds N.K."/>
            <person name="Stajich J.E."/>
            <person name="Barry K."/>
            <person name="Grigoriev I.V."/>
            <person name="Crous P."/>
            <person name="Smith M.E."/>
        </authorList>
    </citation>
    <scope>NUCLEOTIDE SEQUENCE</scope>
    <source>
        <strain evidence="1">CBS 109367</strain>
    </source>
</reference>
<proteinExistence type="predicted"/>
<organism evidence="1 2">
    <name type="scientific">Coemansia spiralis</name>
    <dbReference type="NCBI Taxonomy" id="417178"/>
    <lineage>
        <taxon>Eukaryota</taxon>
        <taxon>Fungi</taxon>
        <taxon>Fungi incertae sedis</taxon>
        <taxon>Zoopagomycota</taxon>
        <taxon>Kickxellomycotina</taxon>
        <taxon>Kickxellomycetes</taxon>
        <taxon>Kickxellales</taxon>
        <taxon>Kickxellaceae</taxon>
        <taxon>Coemansia</taxon>
    </lineage>
</organism>